<protein>
    <submittedName>
        <fullName evidence="2">PTK2</fullName>
        <ecNumber evidence="2">2.7.10.2</ecNumber>
    </submittedName>
</protein>
<keyword evidence="1" id="KW-0472">Membrane</keyword>
<reference evidence="2" key="1">
    <citation type="submission" date="2021-01" db="EMBL/GenBank/DDBJ databases">
        <authorList>
            <person name="Li R."/>
            <person name="Bekaert M."/>
        </authorList>
    </citation>
    <scope>NUCLEOTIDE SEQUENCE</scope>
    <source>
        <strain evidence="2">Farmed</strain>
    </source>
</reference>
<organism evidence="2 3">
    <name type="scientific">Acanthosepion pharaonis</name>
    <name type="common">Pharaoh cuttlefish</name>
    <name type="synonym">Sepia pharaonis</name>
    <dbReference type="NCBI Taxonomy" id="158019"/>
    <lineage>
        <taxon>Eukaryota</taxon>
        <taxon>Metazoa</taxon>
        <taxon>Spiralia</taxon>
        <taxon>Lophotrochozoa</taxon>
        <taxon>Mollusca</taxon>
        <taxon>Cephalopoda</taxon>
        <taxon>Coleoidea</taxon>
        <taxon>Decapodiformes</taxon>
        <taxon>Sepiida</taxon>
        <taxon>Sepiina</taxon>
        <taxon>Sepiidae</taxon>
        <taxon>Acanthosepion</taxon>
    </lineage>
</organism>
<comment type="caution">
    <text evidence="2">The sequence shown here is derived from an EMBL/GenBank/DDBJ whole genome shotgun (WGS) entry which is preliminary data.</text>
</comment>
<keyword evidence="2" id="KW-0808">Transferase</keyword>
<evidence type="ECO:0000313" key="3">
    <source>
        <dbReference type="Proteomes" id="UP000597762"/>
    </source>
</evidence>
<accession>A0A812E9D3</accession>
<feature type="transmembrane region" description="Helical" evidence="1">
    <location>
        <begin position="262"/>
        <end position="281"/>
    </location>
</feature>
<feature type="transmembrane region" description="Helical" evidence="1">
    <location>
        <begin position="148"/>
        <end position="172"/>
    </location>
</feature>
<evidence type="ECO:0000256" key="1">
    <source>
        <dbReference type="SAM" id="Phobius"/>
    </source>
</evidence>
<sequence length="397" mass="42436">MGLLPCLPCSPQSQIVSALRCQIAQWSKLWRLIQGSECDTCRDLPVELAPRESASQLDLELDYKVKRFLMERYILRVHLPNGGFNMVKYGDATDIKSLSLPSFLPSQFLLLLHVFSPSMLSISFYVLVPYSPSLFAVPVLLLLSLQCLFSSFSFCGACSPPSLFAVPVLLLLSLRCLSSCPPSSLCGACPPPLLPPLFAVPVLLLSSSSSSLCGACPPPPPLFAVPVLLLLSLLVPVPPLLLFAVPVLLLLSLRCLSSSSSLAVPVLLLLSFAGACPPPSLCGACPPPLFGCLSSSLSLRCLSSSSLCGACPPPLFACAVPVLLLSLRCLSSSSLCGACPPPLFAVPVLLLSLRCLSSFSLSLLSFTSLYPFYSTTIYLTFQIYSSIYHIHSDAKRC</sequence>
<evidence type="ECO:0000313" key="2">
    <source>
        <dbReference type="EMBL" id="CAE1317506.1"/>
    </source>
</evidence>
<dbReference type="GO" id="GO:0004715">
    <property type="term" value="F:non-membrane spanning protein tyrosine kinase activity"/>
    <property type="evidence" value="ECO:0007669"/>
    <property type="project" value="UniProtKB-EC"/>
</dbReference>
<gene>
    <name evidence="2" type="ORF">SPHA_68057</name>
</gene>
<proteinExistence type="predicted"/>
<dbReference type="EC" id="2.7.10.2" evidence="2"/>
<feature type="transmembrane region" description="Helical" evidence="1">
    <location>
        <begin position="370"/>
        <end position="390"/>
    </location>
</feature>
<keyword evidence="3" id="KW-1185">Reference proteome</keyword>
<dbReference type="EMBL" id="CAHIKZ030004937">
    <property type="protein sequence ID" value="CAE1317506.1"/>
    <property type="molecule type" value="Genomic_DNA"/>
</dbReference>
<dbReference type="Proteomes" id="UP000597762">
    <property type="component" value="Unassembled WGS sequence"/>
</dbReference>
<dbReference type="OrthoDB" id="9976756at2759"/>
<dbReference type="AlphaFoldDB" id="A0A812E9D3"/>
<keyword evidence="1" id="KW-0812">Transmembrane</keyword>
<keyword evidence="1" id="KW-1133">Transmembrane helix</keyword>
<feature type="transmembrane region" description="Helical" evidence="1">
    <location>
        <begin position="224"/>
        <end position="250"/>
    </location>
</feature>
<name>A0A812E9D3_ACAPH</name>